<reference evidence="1 2" key="1">
    <citation type="journal article" date="2016" name="Nat. Commun.">
        <title>Thousands of microbial genomes shed light on interconnected biogeochemical processes in an aquifer system.</title>
        <authorList>
            <person name="Anantharaman K."/>
            <person name="Brown C.T."/>
            <person name="Hug L.A."/>
            <person name="Sharon I."/>
            <person name="Castelle C.J."/>
            <person name="Probst A.J."/>
            <person name="Thomas B.C."/>
            <person name="Singh A."/>
            <person name="Wilkins M.J."/>
            <person name="Karaoz U."/>
            <person name="Brodie E.L."/>
            <person name="Williams K.H."/>
            <person name="Hubbard S.S."/>
            <person name="Banfield J.F."/>
        </authorList>
    </citation>
    <scope>NUCLEOTIDE SEQUENCE [LARGE SCALE GENOMIC DNA]</scope>
</reference>
<dbReference type="Proteomes" id="UP000177195">
    <property type="component" value="Unassembled WGS sequence"/>
</dbReference>
<gene>
    <name evidence="1" type="ORF">A3I25_01830</name>
</gene>
<dbReference type="AlphaFoldDB" id="A0A1F6XQY6"/>
<comment type="caution">
    <text evidence="1">The sequence shown here is derived from an EMBL/GenBank/DDBJ whole genome shotgun (WGS) entry which is preliminary data.</text>
</comment>
<dbReference type="EMBL" id="MFVN01000038">
    <property type="protein sequence ID" value="OGI96438.1"/>
    <property type="molecule type" value="Genomic_DNA"/>
</dbReference>
<evidence type="ECO:0008006" key="3">
    <source>
        <dbReference type="Google" id="ProtNLM"/>
    </source>
</evidence>
<evidence type="ECO:0000313" key="1">
    <source>
        <dbReference type="EMBL" id="OGI96438.1"/>
    </source>
</evidence>
<sequence>MKIIFGDHFRRSVVILPEKVKRKLADLIFLFQKEPNSSLLHIHIKKLHGEYAGYFSFRVFSDYRVIFRFNDFETIFLVDVAHRKDIYK</sequence>
<proteinExistence type="predicted"/>
<name>A0A1F6XQY6_9BACT</name>
<accession>A0A1F6XQY6</accession>
<dbReference type="InterPro" id="IPR035093">
    <property type="entry name" value="RelE/ParE_toxin_dom_sf"/>
</dbReference>
<organism evidence="1 2">
    <name type="scientific">Candidatus Nomurabacteria bacterium RIFCSPLOWO2_02_FULL_42_17</name>
    <dbReference type="NCBI Taxonomy" id="1801789"/>
    <lineage>
        <taxon>Bacteria</taxon>
        <taxon>Candidatus Nomuraibacteriota</taxon>
    </lineage>
</organism>
<dbReference type="Gene3D" id="3.30.2310.20">
    <property type="entry name" value="RelE-like"/>
    <property type="match status" value="1"/>
</dbReference>
<dbReference type="SUPFAM" id="SSF143011">
    <property type="entry name" value="RelE-like"/>
    <property type="match status" value="1"/>
</dbReference>
<protein>
    <recommendedName>
        <fullName evidence="3">Toxin YoeB</fullName>
    </recommendedName>
</protein>
<evidence type="ECO:0000313" key="2">
    <source>
        <dbReference type="Proteomes" id="UP000177195"/>
    </source>
</evidence>